<dbReference type="PROSITE" id="PS00028">
    <property type="entry name" value="ZINC_FINGER_C2H2_1"/>
    <property type="match status" value="2"/>
</dbReference>
<name>A0A2B7X620_POLH7</name>
<keyword evidence="3" id="KW-1185">Reference proteome</keyword>
<evidence type="ECO:0000259" key="1">
    <source>
        <dbReference type="PROSITE" id="PS00028"/>
    </source>
</evidence>
<dbReference type="Pfam" id="PF14474">
    <property type="entry name" value="RTC4"/>
    <property type="match status" value="1"/>
</dbReference>
<protein>
    <recommendedName>
        <fullName evidence="1">C2H2-type domain-containing protein</fullName>
    </recommendedName>
</protein>
<dbReference type="SMART" id="SM01312">
    <property type="entry name" value="RTC4"/>
    <property type="match status" value="1"/>
</dbReference>
<accession>A0A2B7X620</accession>
<feature type="domain" description="C2H2-type" evidence="1">
    <location>
        <begin position="728"/>
        <end position="751"/>
    </location>
</feature>
<evidence type="ECO:0000313" key="2">
    <source>
        <dbReference type="EMBL" id="PGH04310.1"/>
    </source>
</evidence>
<dbReference type="PANTHER" id="PTHR37535:SF3">
    <property type="entry name" value="FLUG DOMAIN-CONTAINING PROTEIN"/>
    <property type="match status" value="1"/>
</dbReference>
<reference evidence="2 3" key="1">
    <citation type="submission" date="2017-10" db="EMBL/GenBank/DDBJ databases">
        <title>Comparative genomics in systemic dimorphic fungi from Ajellomycetaceae.</title>
        <authorList>
            <person name="Munoz J.F."/>
            <person name="Mcewen J.G."/>
            <person name="Clay O.K."/>
            <person name="Cuomo C.A."/>
        </authorList>
    </citation>
    <scope>NUCLEOTIDE SEQUENCE [LARGE SCALE GENOMIC DNA]</scope>
    <source>
        <strain evidence="2 3">UAMH7299</strain>
    </source>
</reference>
<dbReference type="PANTHER" id="PTHR37535">
    <property type="entry name" value="FLUG DOMAIN PROTEIN"/>
    <property type="match status" value="1"/>
</dbReference>
<dbReference type="STRING" id="1447883.A0A2B7X620"/>
<dbReference type="InterPro" id="IPR021842">
    <property type="entry name" value="DUF3435"/>
</dbReference>
<dbReference type="EMBL" id="PDNA01000201">
    <property type="protein sequence ID" value="PGH04310.1"/>
    <property type="molecule type" value="Genomic_DNA"/>
</dbReference>
<sequence>MGGNFLTRLGEQAVDLKKYSNKVVHRAVLPRTEAVYQDTLAAYDIWREKHPEASSPPDIQAYKAFLVSVGRAKTGRVYKRPLPDTMDGFRRDFEAGWQRERDYKFPESVTVTIREFIKSGLKEEIGMQEGEMEKHYLSPDDITEALEFLWCKDFIDYKGIHRERSRVDLADSILMYCFTSARTGEVHESTARRAAARCKKDRGAGDMDPAVKAEHGDDQKLSAEALAACYKHFELSIQWVEGEVMLVLMYGREYVKGYWRKKKWELPKHAFYEIYKQKTPLLVSLLVYFLPSASADNAFCDYQSVDELLDEVDRLEKWGGMKSARVVPIRFNKAVMDTPVFRPYNELCISSSTGTGRGADAFGKSFAALSRRMGSLRNFMVRACRRWALNEAGSRYSEVARQKFAGQADRDVFGKYYAHPLSEIDGPATFLGIESREEHIKNLRSMAIYRNADLWQLLPSNKELEFQKRGDILALDTAINELGSKIAMAVGEEQRELHLQQRRLRNRRRQLYTEALRDFQESQPRKFGETTSSRTSPSTSTYFNYIRRVMPERDTLAKILPMKVELRSPQGREALRAMEALCKQDCRIAYRTSLQPIDGKCICKKQIDKYFPHRRWTHLYRCYEEHIRKMGGNDSAELCFECDRWFQGKESWNDHCREHLDNPENLFRYDWIIFRQAPVKAGFCGFCLWDNTLTPARRMRQYIFDEDRSKLRDHYEDHLQRVQGNPTCENPLCKEKFQSTGDLRHHLVDFHCAPLHQEKKRKREVSSTSEEKECLDSDLTKGKRQRALEDLKDPGDIRCPICLKTVSGDLFQQYARGRSYMTCKEERKLCKAHRVKEAQEEWVRCGYPLINWDHLRKRLHNHRSLLRLIIESSSQFFFEKSLEFNIQEIQKTRKDNQGKGGAPRLSDYRTHSYGFYGPKAYHVLGDEIACLAADDLRSAAATKPLIRSCGGVADYIAQVLVPEIITLFVVEDMAVTDVQARTILEDSRELGEILNEE</sequence>
<comment type="caution">
    <text evidence="2">The sequence shown here is derived from an EMBL/GenBank/DDBJ whole genome shotgun (WGS) entry which is preliminary data.</text>
</comment>
<gene>
    <name evidence="2" type="ORF">AJ80_08533</name>
</gene>
<dbReference type="InterPro" id="IPR028094">
    <property type="entry name" value="RTC4_C"/>
</dbReference>
<proteinExistence type="predicted"/>
<dbReference type="AlphaFoldDB" id="A0A2B7X620"/>
<dbReference type="Proteomes" id="UP000224634">
    <property type="component" value="Unassembled WGS sequence"/>
</dbReference>
<dbReference type="Pfam" id="PF11917">
    <property type="entry name" value="DUF3435"/>
    <property type="match status" value="1"/>
</dbReference>
<organism evidence="2 3">
    <name type="scientific">Polytolypa hystricis (strain UAMH7299)</name>
    <dbReference type="NCBI Taxonomy" id="1447883"/>
    <lineage>
        <taxon>Eukaryota</taxon>
        <taxon>Fungi</taxon>
        <taxon>Dikarya</taxon>
        <taxon>Ascomycota</taxon>
        <taxon>Pezizomycotina</taxon>
        <taxon>Eurotiomycetes</taxon>
        <taxon>Eurotiomycetidae</taxon>
        <taxon>Onygenales</taxon>
        <taxon>Onygenales incertae sedis</taxon>
        <taxon>Polytolypa</taxon>
    </lineage>
</organism>
<evidence type="ECO:0000313" key="3">
    <source>
        <dbReference type="Proteomes" id="UP000224634"/>
    </source>
</evidence>
<dbReference type="OrthoDB" id="4207571at2759"/>
<dbReference type="InterPro" id="IPR013087">
    <property type="entry name" value="Znf_C2H2_type"/>
</dbReference>
<feature type="domain" description="C2H2-type" evidence="1">
    <location>
        <begin position="639"/>
        <end position="659"/>
    </location>
</feature>